<dbReference type="EMBL" id="BLXU01000002">
    <property type="protein sequence ID" value="GFO51123.1"/>
    <property type="molecule type" value="Genomic_DNA"/>
</dbReference>
<evidence type="ECO:0000313" key="1">
    <source>
        <dbReference type="EMBL" id="GFO51123.1"/>
    </source>
</evidence>
<dbReference type="PANTHER" id="PTHR31446">
    <property type="entry name" value="ACID PHOSPHATASE/VANADIUM-DEPENDENT HALOPEROXIDASE-RELATED PROTEIN"/>
    <property type="match status" value="1"/>
</dbReference>
<sequence>MMNFFTEIISNQILITAIVGWFAAQIIKIIVDIFRYRKLDWRLLFATGGMPSSHSALVVSMTTATGLSQGFDSAVFAVATVFAFVVMYDAQGIRRQAGTHAYILNIIIKTIENPKINAEKALKELLGHTPFQVLGGAILGIIVALLMN</sequence>
<gene>
    <name evidence="1" type="primary">ykcE</name>
    <name evidence="1" type="ORF">ikelab_03980</name>
</gene>
<comment type="caution">
    <text evidence="1">The sequence shown here is derived from an EMBL/GenBank/DDBJ whole genome shotgun (WGS) entry which is preliminary data.</text>
</comment>
<dbReference type="Proteomes" id="UP000504756">
    <property type="component" value="Unassembled WGS sequence"/>
</dbReference>
<dbReference type="AlphaFoldDB" id="A0A3D4RJ44"/>
<evidence type="ECO:0000313" key="2">
    <source>
        <dbReference type="Proteomes" id="UP000504756"/>
    </source>
</evidence>
<dbReference type="PANTHER" id="PTHR31446:SF29">
    <property type="entry name" value="ACID PHOSPHATASE_VANADIUM-DEPENDENT HALOPEROXIDASE-RELATED PROTEIN"/>
    <property type="match status" value="1"/>
</dbReference>
<proteinExistence type="predicted"/>
<organism evidence="1 2">
    <name type="scientific">Lactococcus garvieae</name>
    <dbReference type="NCBI Taxonomy" id="1363"/>
    <lineage>
        <taxon>Bacteria</taxon>
        <taxon>Bacillati</taxon>
        <taxon>Bacillota</taxon>
        <taxon>Bacilli</taxon>
        <taxon>Lactobacillales</taxon>
        <taxon>Streptococcaceae</taxon>
        <taxon>Lactococcus</taxon>
    </lineage>
</organism>
<dbReference type="CDD" id="cd01610">
    <property type="entry name" value="PAP2_like"/>
    <property type="match status" value="1"/>
</dbReference>
<accession>A0A3D4RJ44</accession>
<dbReference type="InterPro" id="IPR003832">
    <property type="entry name" value="DUF212"/>
</dbReference>
<dbReference type="Pfam" id="PF02681">
    <property type="entry name" value="DUF212"/>
    <property type="match status" value="1"/>
</dbReference>
<name>A0A3D4RJ44_9LACT</name>
<reference evidence="1 2" key="1">
    <citation type="submission" date="2020-06" db="EMBL/GenBank/DDBJ databases">
        <title>Draft genome sequence of Lactic acid bacteria from Okinawan-style tofu.</title>
        <authorList>
            <person name="Takara I."/>
            <person name="Ikematsu S."/>
        </authorList>
    </citation>
    <scope>NUCLEOTIDE SEQUENCE [LARGE SCALE GENOMIC DNA]</scope>
    <source>
        <strain evidence="2">lg38</strain>
    </source>
</reference>
<protein>
    <submittedName>
        <fullName evidence="1">Acid phosphatase</fullName>
    </submittedName>
</protein>